<evidence type="ECO:0000313" key="3">
    <source>
        <dbReference type="Proteomes" id="UP000784294"/>
    </source>
</evidence>
<proteinExistence type="predicted"/>
<name>A0A448WXQ3_9PLAT</name>
<feature type="region of interest" description="Disordered" evidence="1">
    <location>
        <begin position="94"/>
        <end position="136"/>
    </location>
</feature>
<dbReference type="Proteomes" id="UP000784294">
    <property type="component" value="Unassembled WGS sequence"/>
</dbReference>
<evidence type="ECO:0000313" key="2">
    <source>
        <dbReference type="EMBL" id="VEL22886.1"/>
    </source>
</evidence>
<protein>
    <submittedName>
        <fullName evidence="2">Uncharacterized protein</fullName>
    </submittedName>
</protein>
<comment type="caution">
    <text evidence="2">The sequence shown here is derived from an EMBL/GenBank/DDBJ whole genome shotgun (WGS) entry which is preliminary data.</text>
</comment>
<accession>A0A448WXQ3</accession>
<sequence length="158" mass="16246">MLPSQHQTQSSRQLSSSLLALHVASNSLSDVDSPGFPPIRPPGALGIPRPNLTSGAGNVSSVVSGPGVAASQTAIDLLKDADFAGRLATRLAPPVSSLSRRGEQGWPAALASSTGSLPTGQTSATCQSSEQSDGKFEHEAATHLRTLLRLVTNLITVK</sequence>
<feature type="non-terminal residue" evidence="2">
    <location>
        <position position="158"/>
    </location>
</feature>
<keyword evidence="3" id="KW-1185">Reference proteome</keyword>
<feature type="compositionally biased region" description="Polar residues" evidence="1">
    <location>
        <begin position="111"/>
        <end position="131"/>
    </location>
</feature>
<evidence type="ECO:0000256" key="1">
    <source>
        <dbReference type="SAM" id="MobiDB-lite"/>
    </source>
</evidence>
<gene>
    <name evidence="2" type="ORF">PXEA_LOCUS16326</name>
</gene>
<dbReference type="AlphaFoldDB" id="A0A448WXQ3"/>
<organism evidence="2 3">
    <name type="scientific">Protopolystoma xenopodis</name>
    <dbReference type="NCBI Taxonomy" id="117903"/>
    <lineage>
        <taxon>Eukaryota</taxon>
        <taxon>Metazoa</taxon>
        <taxon>Spiralia</taxon>
        <taxon>Lophotrochozoa</taxon>
        <taxon>Platyhelminthes</taxon>
        <taxon>Monogenea</taxon>
        <taxon>Polyopisthocotylea</taxon>
        <taxon>Polystomatidea</taxon>
        <taxon>Polystomatidae</taxon>
        <taxon>Protopolystoma</taxon>
    </lineage>
</organism>
<dbReference type="EMBL" id="CAAALY010058880">
    <property type="protein sequence ID" value="VEL22886.1"/>
    <property type="molecule type" value="Genomic_DNA"/>
</dbReference>
<reference evidence="2" key="1">
    <citation type="submission" date="2018-11" db="EMBL/GenBank/DDBJ databases">
        <authorList>
            <consortium name="Pathogen Informatics"/>
        </authorList>
    </citation>
    <scope>NUCLEOTIDE SEQUENCE</scope>
</reference>